<evidence type="ECO:0000256" key="5">
    <source>
        <dbReference type="ARBA" id="ARBA00023136"/>
    </source>
</evidence>
<keyword evidence="8" id="KW-1185">Reference proteome</keyword>
<comment type="caution">
    <text evidence="7">The sequence shown here is derived from an EMBL/GenBank/DDBJ whole genome shotgun (WGS) entry which is preliminary data.</text>
</comment>
<comment type="subcellular location">
    <subcellularLocation>
        <location evidence="1">Endoplasmic reticulum membrane</location>
        <topology evidence="1">Multi-pass membrane protein</topology>
    </subcellularLocation>
</comment>
<dbReference type="InterPro" id="IPR021013">
    <property type="entry name" value="ATPase_Vma12"/>
</dbReference>
<accession>A0A1V6PKE0</accession>
<proteinExistence type="predicted"/>
<keyword evidence="4 6" id="KW-1133">Transmembrane helix</keyword>
<organism evidence="7 8">
    <name type="scientific">Penicillium decumbens</name>
    <dbReference type="NCBI Taxonomy" id="69771"/>
    <lineage>
        <taxon>Eukaryota</taxon>
        <taxon>Fungi</taxon>
        <taxon>Dikarya</taxon>
        <taxon>Ascomycota</taxon>
        <taxon>Pezizomycotina</taxon>
        <taxon>Eurotiomycetes</taxon>
        <taxon>Eurotiomycetidae</taxon>
        <taxon>Eurotiales</taxon>
        <taxon>Aspergillaceae</taxon>
        <taxon>Penicillium</taxon>
    </lineage>
</organism>
<keyword evidence="2 6" id="KW-0812">Transmembrane</keyword>
<evidence type="ECO:0000256" key="3">
    <source>
        <dbReference type="ARBA" id="ARBA00022824"/>
    </source>
</evidence>
<dbReference type="OMA" id="FSVYWAL"/>
<evidence type="ECO:0000256" key="6">
    <source>
        <dbReference type="SAM" id="Phobius"/>
    </source>
</evidence>
<feature type="transmembrane region" description="Helical" evidence="6">
    <location>
        <begin position="143"/>
        <end position="162"/>
    </location>
</feature>
<dbReference type="Proteomes" id="UP000191522">
    <property type="component" value="Unassembled WGS sequence"/>
</dbReference>
<dbReference type="Pfam" id="PF11712">
    <property type="entry name" value="Vma12"/>
    <property type="match status" value="1"/>
</dbReference>
<dbReference type="PANTHER" id="PTHR31394:SF1">
    <property type="entry name" value="TRANSMEMBRANE PROTEIN 199"/>
    <property type="match status" value="1"/>
</dbReference>
<dbReference type="PANTHER" id="PTHR31394">
    <property type="entry name" value="TRANSMEMBRANE PROTEIN 199"/>
    <property type="match status" value="1"/>
</dbReference>
<keyword evidence="3" id="KW-0256">Endoplasmic reticulum</keyword>
<evidence type="ECO:0000256" key="2">
    <source>
        <dbReference type="ARBA" id="ARBA00022692"/>
    </source>
</evidence>
<dbReference type="OrthoDB" id="19981at2759"/>
<keyword evidence="5 6" id="KW-0472">Membrane</keyword>
<evidence type="ECO:0000256" key="1">
    <source>
        <dbReference type="ARBA" id="ARBA00004477"/>
    </source>
</evidence>
<evidence type="ECO:0000313" key="7">
    <source>
        <dbReference type="EMBL" id="OQD77510.1"/>
    </source>
</evidence>
<feature type="transmembrane region" description="Helical" evidence="6">
    <location>
        <begin position="201"/>
        <end position="224"/>
    </location>
</feature>
<dbReference type="AlphaFoldDB" id="A0A1V6PKE0"/>
<evidence type="ECO:0000256" key="4">
    <source>
        <dbReference type="ARBA" id="ARBA00022989"/>
    </source>
</evidence>
<reference evidence="8" key="1">
    <citation type="journal article" date="2017" name="Nat. Microbiol.">
        <title>Global analysis of biosynthetic gene clusters reveals vast potential of secondary metabolite production in Penicillium species.</title>
        <authorList>
            <person name="Nielsen J.C."/>
            <person name="Grijseels S."/>
            <person name="Prigent S."/>
            <person name="Ji B."/>
            <person name="Dainat J."/>
            <person name="Nielsen K.F."/>
            <person name="Frisvad J.C."/>
            <person name="Workman M."/>
            <person name="Nielsen J."/>
        </authorList>
    </citation>
    <scope>NUCLEOTIDE SEQUENCE [LARGE SCALE GENOMIC DNA]</scope>
    <source>
        <strain evidence="8">IBT 11843</strain>
    </source>
</reference>
<name>A0A1V6PKE0_PENDC</name>
<dbReference type="GO" id="GO:0005789">
    <property type="term" value="C:endoplasmic reticulum membrane"/>
    <property type="evidence" value="ECO:0007669"/>
    <property type="project" value="UniProtKB-SubCell"/>
</dbReference>
<protein>
    <recommendedName>
        <fullName evidence="9">ATPase, vacuolar ER assembly factor, Vma12</fullName>
    </recommendedName>
</protein>
<evidence type="ECO:0000313" key="8">
    <source>
        <dbReference type="Proteomes" id="UP000191522"/>
    </source>
</evidence>
<dbReference type="EMBL" id="MDYL01000002">
    <property type="protein sequence ID" value="OQD77510.1"/>
    <property type="molecule type" value="Genomic_DNA"/>
</dbReference>
<evidence type="ECO:0008006" key="9">
    <source>
        <dbReference type="Google" id="ProtNLM"/>
    </source>
</evidence>
<dbReference type="GO" id="GO:0070072">
    <property type="term" value="P:vacuolar proton-transporting V-type ATPase complex assembly"/>
    <property type="evidence" value="ECO:0007669"/>
    <property type="project" value="InterPro"/>
</dbReference>
<gene>
    <name evidence="7" type="ORF">PENDEC_c002G00112</name>
</gene>
<sequence length="287" mass="31645">MVLLVTTNRILTAFEAVPASRRQELDLPATLELHGPIAHDQILRLSKHLRHDAEYNAIKDTSRCPTVLSSLLCGTKVYVPPPPKKPEPSPEYLASKARLLAAEEKAAYQRLLNPSYTPNPNDADRHTATSDTTILEDTLTPSLVFNIFISVLVTGFSTYWALTRFTMPNILAGIFSSWTGPQTDVSSEQQATGGASAAVKVLLSLFSALTVAIAESFLYAAYLGKIERARVQERKVKERKTVVGVVQDGGQVASAEEQEQVEIWGKGVNGGVRRRVREKWEKEKEQS</sequence>